<dbReference type="PROSITE" id="PS50887">
    <property type="entry name" value="GGDEF"/>
    <property type="match status" value="1"/>
</dbReference>
<comment type="subcellular location">
    <subcellularLocation>
        <location evidence="1">Cell membrane</location>
        <topology evidence="1">Multi-pass membrane protein</topology>
    </subcellularLocation>
</comment>
<protein>
    <recommendedName>
        <fullName evidence="2">diguanylate cyclase</fullName>
        <ecNumber evidence="2">2.7.7.65</ecNumber>
    </recommendedName>
</protein>
<dbReference type="PANTHER" id="PTHR45138">
    <property type="entry name" value="REGULATORY COMPONENTS OF SENSORY TRANSDUCTION SYSTEM"/>
    <property type="match status" value="1"/>
</dbReference>
<evidence type="ECO:0000313" key="10">
    <source>
        <dbReference type="EMBL" id="MBR1139907.1"/>
    </source>
</evidence>
<dbReference type="EC" id="2.7.7.65" evidence="2"/>
<dbReference type="EMBL" id="JAFCLK010000034">
    <property type="protein sequence ID" value="MBR1139907.1"/>
    <property type="molecule type" value="Genomic_DNA"/>
</dbReference>
<dbReference type="Gene3D" id="3.30.450.20">
    <property type="entry name" value="PAS domain"/>
    <property type="match status" value="2"/>
</dbReference>
<dbReference type="SUPFAM" id="SSF55073">
    <property type="entry name" value="Nucleotide cyclase"/>
    <property type="match status" value="1"/>
</dbReference>
<dbReference type="RefSeq" id="WP_172236045.1">
    <property type="nucleotide sequence ID" value="NZ_JABFDP010000006.1"/>
</dbReference>
<feature type="transmembrane region" description="Helical" evidence="8">
    <location>
        <begin position="21"/>
        <end position="41"/>
    </location>
</feature>
<keyword evidence="5 8" id="KW-1133">Transmembrane helix</keyword>
<dbReference type="InterPro" id="IPR000160">
    <property type="entry name" value="GGDEF_dom"/>
</dbReference>
<dbReference type="Gene3D" id="3.30.70.270">
    <property type="match status" value="1"/>
</dbReference>
<feature type="domain" description="GGDEF" evidence="9">
    <location>
        <begin position="360"/>
        <end position="491"/>
    </location>
</feature>
<keyword evidence="4 8" id="KW-0812">Transmembrane</keyword>
<reference evidence="11" key="1">
    <citation type="journal article" date="2021" name="ISME J.">
        <title>Evolutionary origin and ecological implication of a unique nif island in free-living Bradyrhizobium lineages.</title>
        <authorList>
            <person name="Tao J."/>
        </authorList>
    </citation>
    <scope>NUCLEOTIDE SEQUENCE [LARGE SCALE GENOMIC DNA]</scope>
    <source>
        <strain evidence="11">SZCCT0094</strain>
    </source>
</reference>
<organism evidence="10 11">
    <name type="scientific">Bradyrhizobium denitrificans</name>
    <dbReference type="NCBI Taxonomy" id="2734912"/>
    <lineage>
        <taxon>Bacteria</taxon>
        <taxon>Pseudomonadati</taxon>
        <taxon>Pseudomonadota</taxon>
        <taxon>Alphaproteobacteria</taxon>
        <taxon>Hyphomicrobiales</taxon>
        <taxon>Nitrobacteraceae</taxon>
        <taxon>Bradyrhizobium</taxon>
    </lineage>
</organism>
<name>A0ABS5GF04_9BRAD</name>
<dbReference type="InterPro" id="IPR050469">
    <property type="entry name" value="Diguanylate_Cyclase"/>
</dbReference>
<evidence type="ECO:0000256" key="4">
    <source>
        <dbReference type="ARBA" id="ARBA00022692"/>
    </source>
</evidence>
<dbReference type="CDD" id="cd12914">
    <property type="entry name" value="PDC1_DGC_like"/>
    <property type="match status" value="1"/>
</dbReference>
<evidence type="ECO:0000256" key="3">
    <source>
        <dbReference type="ARBA" id="ARBA00022475"/>
    </source>
</evidence>
<keyword evidence="3" id="KW-1003">Cell membrane</keyword>
<keyword evidence="11" id="KW-1185">Reference proteome</keyword>
<comment type="catalytic activity">
    <reaction evidence="7">
        <text>2 GTP = 3',3'-c-di-GMP + 2 diphosphate</text>
        <dbReference type="Rhea" id="RHEA:24898"/>
        <dbReference type="ChEBI" id="CHEBI:33019"/>
        <dbReference type="ChEBI" id="CHEBI:37565"/>
        <dbReference type="ChEBI" id="CHEBI:58805"/>
        <dbReference type="EC" id="2.7.7.65"/>
    </reaction>
</comment>
<dbReference type="Pfam" id="PF02743">
    <property type="entry name" value="dCache_1"/>
    <property type="match status" value="1"/>
</dbReference>
<dbReference type="SMART" id="SM00267">
    <property type="entry name" value="GGDEF"/>
    <property type="match status" value="1"/>
</dbReference>
<evidence type="ECO:0000256" key="1">
    <source>
        <dbReference type="ARBA" id="ARBA00004651"/>
    </source>
</evidence>
<dbReference type="InterPro" id="IPR033479">
    <property type="entry name" value="dCache_1"/>
</dbReference>
<dbReference type="PANTHER" id="PTHR45138:SF9">
    <property type="entry name" value="DIGUANYLATE CYCLASE DGCM-RELATED"/>
    <property type="match status" value="1"/>
</dbReference>
<evidence type="ECO:0000256" key="2">
    <source>
        <dbReference type="ARBA" id="ARBA00012528"/>
    </source>
</evidence>
<dbReference type="CDD" id="cd12915">
    <property type="entry name" value="PDC2_DGC_like"/>
    <property type="match status" value="1"/>
</dbReference>
<evidence type="ECO:0000313" key="11">
    <source>
        <dbReference type="Proteomes" id="UP001314635"/>
    </source>
</evidence>
<evidence type="ECO:0000256" key="7">
    <source>
        <dbReference type="ARBA" id="ARBA00034247"/>
    </source>
</evidence>
<accession>A0ABS5GF04</accession>
<dbReference type="InterPro" id="IPR043128">
    <property type="entry name" value="Rev_trsase/Diguanyl_cyclase"/>
</dbReference>
<dbReference type="Proteomes" id="UP001314635">
    <property type="component" value="Unassembled WGS sequence"/>
</dbReference>
<sequence>MRWTRRTGRAKQPWRLSARTLISCSISTIIGFSAICASVMVDLRRGEEVRARQALENMAASIAADISRNVELYDLSLRAVAGNLLLPEIHEVSKPLRQLILFDRASTARNFGTIQVFDAQGRLMIDSATLDPRPEDRSDADFFQVHRDRPDAGLYVGRPAQHHGPSSIVLSRRISTPDGRFAGVVAGSLRLSYFRDLFGSLTLGPGDSITVFRRDGTLIVSAPFDPDAIGRNLARAPAVTRALTEPTGWSSSYGALDDLPRLLVWRNGTEPLVVVASKTWESVYAYWRHEAMQIGAMMLALIVFVLAATQVAAREIQLRTKVETRLEQLATTDPLTGLKNRRKFDETIEIEWRRALRHHAPLGLLMIDADHFKSYNDNHGHQAGDQVLVGIAVCISDSVRRAGDCAARYGGEEFAVLLPGTSDADALHVAETIRTKVAIWAGEAGNTSVSIGVASITPSRDTDWTALMNAADRALYMAKAAGRNRCVAATVPGLASAASLAA</sequence>
<dbReference type="CDD" id="cd01949">
    <property type="entry name" value="GGDEF"/>
    <property type="match status" value="1"/>
</dbReference>
<evidence type="ECO:0000259" key="9">
    <source>
        <dbReference type="PROSITE" id="PS50887"/>
    </source>
</evidence>
<proteinExistence type="predicted"/>
<comment type="caution">
    <text evidence="10">The sequence shown here is derived from an EMBL/GenBank/DDBJ whole genome shotgun (WGS) entry which is preliminary data.</text>
</comment>
<dbReference type="NCBIfam" id="TIGR00254">
    <property type="entry name" value="GGDEF"/>
    <property type="match status" value="1"/>
</dbReference>
<evidence type="ECO:0000256" key="8">
    <source>
        <dbReference type="SAM" id="Phobius"/>
    </source>
</evidence>
<evidence type="ECO:0000256" key="5">
    <source>
        <dbReference type="ARBA" id="ARBA00022989"/>
    </source>
</evidence>
<keyword evidence="6 8" id="KW-0472">Membrane</keyword>
<dbReference type="InterPro" id="IPR029787">
    <property type="entry name" value="Nucleotide_cyclase"/>
</dbReference>
<gene>
    <name evidence="10" type="ORF">JQ619_29545</name>
</gene>
<dbReference type="Pfam" id="PF00990">
    <property type="entry name" value="GGDEF"/>
    <property type="match status" value="1"/>
</dbReference>
<evidence type="ECO:0000256" key="6">
    <source>
        <dbReference type="ARBA" id="ARBA00023136"/>
    </source>
</evidence>